<reference evidence="1 2" key="1">
    <citation type="submission" date="2020-10" db="EMBL/GenBank/DDBJ databases">
        <title>The Coptis chinensis genome and diversification of protoberbering-type alkaloids.</title>
        <authorList>
            <person name="Wang B."/>
            <person name="Shu S."/>
            <person name="Song C."/>
            <person name="Liu Y."/>
        </authorList>
    </citation>
    <scope>NUCLEOTIDE SEQUENCE [LARGE SCALE GENOMIC DNA]</scope>
    <source>
        <strain evidence="1">HL-2020</strain>
        <tissue evidence="1">Leaf</tissue>
    </source>
</reference>
<accession>A0A835MAH4</accession>
<protein>
    <submittedName>
        <fullName evidence="1">Uncharacterized protein</fullName>
    </submittedName>
</protein>
<evidence type="ECO:0000313" key="2">
    <source>
        <dbReference type="Proteomes" id="UP000631114"/>
    </source>
</evidence>
<organism evidence="1 2">
    <name type="scientific">Coptis chinensis</name>
    <dbReference type="NCBI Taxonomy" id="261450"/>
    <lineage>
        <taxon>Eukaryota</taxon>
        <taxon>Viridiplantae</taxon>
        <taxon>Streptophyta</taxon>
        <taxon>Embryophyta</taxon>
        <taxon>Tracheophyta</taxon>
        <taxon>Spermatophyta</taxon>
        <taxon>Magnoliopsida</taxon>
        <taxon>Ranunculales</taxon>
        <taxon>Ranunculaceae</taxon>
        <taxon>Coptidoideae</taxon>
        <taxon>Coptis</taxon>
    </lineage>
</organism>
<proteinExistence type="predicted"/>
<evidence type="ECO:0000313" key="1">
    <source>
        <dbReference type="EMBL" id="KAF9622447.1"/>
    </source>
</evidence>
<dbReference type="EMBL" id="JADFTS010000002">
    <property type="protein sequence ID" value="KAF9622447.1"/>
    <property type="molecule type" value="Genomic_DNA"/>
</dbReference>
<dbReference type="AlphaFoldDB" id="A0A835MAH4"/>
<name>A0A835MAH4_9MAGN</name>
<dbReference type="Proteomes" id="UP000631114">
    <property type="component" value="Unassembled WGS sequence"/>
</dbReference>
<gene>
    <name evidence="1" type="ORF">IFM89_031250</name>
</gene>
<sequence>MALVSNPLVASTAKRIDGMLPFISGLGRSVTFIWCGWSPRTLSAKETVLAERVSFLFGCAAVVVLINGSLCVFSSCSLLAELGYYLVKPYKGFPAHRDP</sequence>
<keyword evidence="2" id="KW-1185">Reference proteome</keyword>
<comment type="caution">
    <text evidence="1">The sequence shown here is derived from an EMBL/GenBank/DDBJ whole genome shotgun (WGS) entry which is preliminary data.</text>
</comment>